<dbReference type="OrthoDB" id="2617436at2"/>
<dbReference type="Proteomes" id="UP000215459">
    <property type="component" value="Unassembled WGS sequence"/>
</dbReference>
<evidence type="ECO:0000313" key="1">
    <source>
        <dbReference type="EMBL" id="OYD06124.1"/>
    </source>
</evidence>
<organism evidence="1 2">
    <name type="scientific">Paludifilum halophilum</name>
    <dbReference type="NCBI Taxonomy" id="1642702"/>
    <lineage>
        <taxon>Bacteria</taxon>
        <taxon>Bacillati</taxon>
        <taxon>Bacillota</taxon>
        <taxon>Bacilli</taxon>
        <taxon>Bacillales</taxon>
        <taxon>Thermoactinomycetaceae</taxon>
        <taxon>Paludifilum</taxon>
    </lineage>
</organism>
<accession>A0A235B1H4</accession>
<reference evidence="1 2" key="1">
    <citation type="submission" date="2017-07" db="EMBL/GenBank/DDBJ databases">
        <title>The genome sequence of Paludifilum halophilum highlights mechanisms for microbial adaptation to high salt environemnts.</title>
        <authorList>
            <person name="Belbahri L."/>
        </authorList>
    </citation>
    <scope>NUCLEOTIDE SEQUENCE [LARGE SCALE GENOMIC DNA]</scope>
    <source>
        <strain evidence="1 2">DSM 102817</strain>
    </source>
</reference>
<dbReference type="EMBL" id="NOWF01000019">
    <property type="protein sequence ID" value="OYD06124.1"/>
    <property type="molecule type" value="Genomic_DNA"/>
</dbReference>
<sequence length="132" mass="15081">MERRNMFNNNTFLASKDQELTVGHLYTVEDYFTFNIKVRSGEFAGSSNFCMPKEKVISIVENSYKMLETLEGCCEVKDYDSDAYIVIQMGKLGHMCIYGQIGGSHEDHSMKFKYTADQTVLANFSQMLKALL</sequence>
<protein>
    <submittedName>
        <fullName evidence="1">Uncharacterized protein</fullName>
    </submittedName>
</protein>
<gene>
    <name evidence="1" type="ORF">CHM34_17880</name>
</gene>
<keyword evidence="2" id="KW-1185">Reference proteome</keyword>
<name>A0A235B1H4_9BACL</name>
<evidence type="ECO:0000313" key="2">
    <source>
        <dbReference type="Proteomes" id="UP000215459"/>
    </source>
</evidence>
<proteinExistence type="predicted"/>
<comment type="caution">
    <text evidence="1">The sequence shown here is derived from an EMBL/GenBank/DDBJ whole genome shotgun (WGS) entry which is preliminary data.</text>
</comment>
<dbReference type="AlphaFoldDB" id="A0A235B1H4"/>